<keyword evidence="3 8" id="KW-0349">Heme</keyword>
<dbReference type="InterPro" id="IPR050121">
    <property type="entry name" value="Cytochrome_P450_monoxygenase"/>
</dbReference>
<comment type="pathway">
    <text evidence="2">Secondary metabolite biosynthesis.</text>
</comment>
<evidence type="ECO:0000256" key="8">
    <source>
        <dbReference type="PIRSR" id="PIRSR602401-1"/>
    </source>
</evidence>
<evidence type="ECO:0000256" key="3">
    <source>
        <dbReference type="ARBA" id="ARBA00022617"/>
    </source>
</evidence>
<dbReference type="EMBL" id="CM003108">
    <property type="protein sequence ID" value="KUI73698.1"/>
    <property type="molecule type" value="Genomic_DNA"/>
</dbReference>
<dbReference type="OrthoDB" id="10029320at2759"/>
<evidence type="ECO:0008006" key="12">
    <source>
        <dbReference type="Google" id="ProtNLM"/>
    </source>
</evidence>
<dbReference type="GO" id="GO:0004497">
    <property type="term" value="F:monooxygenase activity"/>
    <property type="evidence" value="ECO:0007669"/>
    <property type="project" value="UniProtKB-KW"/>
</dbReference>
<accession>A0A194WC73</accession>
<evidence type="ECO:0000256" key="4">
    <source>
        <dbReference type="ARBA" id="ARBA00022723"/>
    </source>
</evidence>
<keyword evidence="9" id="KW-0812">Transmembrane</keyword>
<organism evidence="10 11">
    <name type="scientific">Cytospora mali</name>
    <name type="common">Apple Valsa canker fungus</name>
    <name type="synonym">Valsa mali</name>
    <dbReference type="NCBI Taxonomy" id="578113"/>
    <lineage>
        <taxon>Eukaryota</taxon>
        <taxon>Fungi</taxon>
        <taxon>Dikarya</taxon>
        <taxon>Ascomycota</taxon>
        <taxon>Pezizomycotina</taxon>
        <taxon>Sordariomycetes</taxon>
        <taxon>Sordariomycetidae</taxon>
        <taxon>Diaporthales</taxon>
        <taxon>Cytosporaceae</taxon>
        <taxon>Cytospora</taxon>
    </lineage>
</organism>
<dbReference type="PANTHER" id="PTHR24305:SF107">
    <property type="entry name" value="P450, PUTATIVE (EUROFUNG)-RELATED"/>
    <property type="match status" value="1"/>
</dbReference>
<dbReference type="SMR" id="A0A194WC73"/>
<keyword evidence="9" id="KW-0472">Membrane</keyword>
<dbReference type="InterPro" id="IPR036396">
    <property type="entry name" value="Cyt_P450_sf"/>
</dbReference>
<dbReference type="PANTHER" id="PTHR24305">
    <property type="entry name" value="CYTOCHROME P450"/>
    <property type="match status" value="1"/>
</dbReference>
<dbReference type="Pfam" id="PF00067">
    <property type="entry name" value="p450"/>
    <property type="match status" value="1"/>
</dbReference>
<dbReference type="AlphaFoldDB" id="A0A194WC73"/>
<sequence>MKSLTMPGDMSVFGLMTRTLAVLLALTIVRFFYRLYQVRTLFRDAAQKYGIPIMPHSFWLGHLELLGKMQAKYPSDLNPQCMPLLLAQEYPEIASHGVLYMDAWPFTYPMLAVFHPDIMAQFTQDNTFPKHPLMLSEFMPLTGCNDLVNQNGQVWKTWRSIFNPGFSAKNVMALVPAFLEEIEVFRDWLVVAAEANEVIQLEPKVMRTTADIIGRATLGERMNCHKGDNLFFESLKDSIGWLITDDTPANILKSMHPLRRFKLWRNNRNMKKYLKPMIERGMAEYSQNKGVSAGPQTIISLAIKSYVDEVQSAGSDKSGAAGVDPGFLDMAISQLKIFMLAGHDTTASTLCFAYHLLNKNPRTLELIRAEHDEAFGKDPSAAKDMITATPQLLNKLPYTSAVIKETLRLFPPAGAIREAPDDFFLTHPDTGLRYPTKGMNLFACSLAEQRNEQFWPRPHEFVPERWFAKEGEPMYVRKNAFRPFELGPRNCIGQELAQLELRAILALTIRDFDIQSVWNDDDPEWYGDKAYQGKIPGEITGHPKRYMPVRVSKRVVEV</sequence>
<dbReference type="GO" id="GO:0016705">
    <property type="term" value="F:oxidoreductase activity, acting on paired donors, with incorporation or reduction of molecular oxygen"/>
    <property type="evidence" value="ECO:0007669"/>
    <property type="project" value="InterPro"/>
</dbReference>
<dbReference type="Proteomes" id="UP000078559">
    <property type="component" value="Chromosome 11"/>
</dbReference>
<dbReference type="GO" id="GO:0005506">
    <property type="term" value="F:iron ion binding"/>
    <property type="evidence" value="ECO:0007669"/>
    <property type="project" value="InterPro"/>
</dbReference>
<dbReference type="Gene3D" id="1.10.630.10">
    <property type="entry name" value="Cytochrome P450"/>
    <property type="match status" value="1"/>
</dbReference>
<gene>
    <name evidence="10" type="ORF">VM1G_09417</name>
</gene>
<dbReference type="CDD" id="cd11051">
    <property type="entry name" value="CYP59-like"/>
    <property type="match status" value="1"/>
</dbReference>
<keyword evidence="7" id="KW-0503">Monooxygenase</keyword>
<keyword evidence="9" id="KW-1133">Transmembrane helix</keyword>
<dbReference type="GO" id="GO:0020037">
    <property type="term" value="F:heme binding"/>
    <property type="evidence" value="ECO:0007669"/>
    <property type="project" value="InterPro"/>
</dbReference>
<dbReference type="InterPro" id="IPR001128">
    <property type="entry name" value="Cyt_P450"/>
</dbReference>
<keyword evidence="5" id="KW-0560">Oxidoreductase</keyword>
<name>A0A194WC73_CYTMA</name>
<evidence type="ECO:0000256" key="7">
    <source>
        <dbReference type="ARBA" id="ARBA00023033"/>
    </source>
</evidence>
<evidence type="ECO:0000313" key="11">
    <source>
        <dbReference type="Proteomes" id="UP000078559"/>
    </source>
</evidence>
<evidence type="ECO:0000256" key="5">
    <source>
        <dbReference type="ARBA" id="ARBA00023002"/>
    </source>
</evidence>
<dbReference type="PRINTS" id="PR00463">
    <property type="entry name" value="EP450I"/>
</dbReference>
<evidence type="ECO:0000256" key="9">
    <source>
        <dbReference type="SAM" id="Phobius"/>
    </source>
</evidence>
<evidence type="ECO:0000256" key="2">
    <source>
        <dbReference type="ARBA" id="ARBA00005179"/>
    </source>
</evidence>
<dbReference type="InterPro" id="IPR002401">
    <property type="entry name" value="Cyt_P450_E_grp-I"/>
</dbReference>
<feature type="binding site" description="axial binding residue" evidence="8">
    <location>
        <position position="491"/>
    </location>
    <ligand>
        <name>heme</name>
        <dbReference type="ChEBI" id="CHEBI:30413"/>
    </ligand>
    <ligandPart>
        <name>Fe</name>
        <dbReference type="ChEBI" id="CHEBI:18248"/>
    </ligandPart>
</feature>
<evidence type="ECO:0000313" key="10">
    <source>
        <dbReference type="EMBL" id="KUI73698.1"/>
    </source>
</evidence>
<evidence type="ECO:0000256" key="6">
    <source>
        <dbReference type="ARBA" id="ARBA00023004"/>
    </source>
</evidence>
<dbReference type="SUPFAM" id="SSF48264">
    <property type="entry name" value="Cytochrome P450"/>
    <property type="match status" value="1"/>
</dbReference>
<proteinExistence type="predicted"/>
<keyword evidence="4 8" id="KW-0479">Metal-binding</keyword>
<keyword evidence="11" id="KW-1185">Reference proteome</keyword>
<dbReference type="PRINTS" id="PR00385">
    <property type="entry name" value="P450"/>
</dbReference>
<protein>
    <recommendedName>
        <fullName evidence="12">Sterigmatocystin biosynthesis P450 monooxygenase stcS</fullName>
    </recommendedName>
</protein>
<keyword evidence="6 8" id="KW-0408">Iron</keyword>
<reference evidence="10" key="1">
    <citation type="submission" date="2014-12" db="EMBL/GenBank/DDBJ databases">
        <title>Genome Sequence of Valsa Canker Pathogens Uncovers a Specific Adaption of Colonization on Woody Bark.</title>
        <authorList>
            <person name="Yin Z."/>
            <person name="Liu H."/>
            <person name="Gao X."/>
            <person name="Li Z."/>
            <person name="Song N."/>
            <person name="Ke X."/>
            <person name="Dai Q."/>
            <person name="Wu Y."/>
            <person name="Sun Y."/>
            <person name="Xu J.-R."/>
            <person name="Kang Z.K."/>
            <person name="Wang L."/>
            <person name="Huang L."/>
        </authorList>
    </citation>
    <scope>NUCLEOTIDE SEQUENCE [LARGE SCALE GENOMIC DNA]</scope>
    <source>
        <strain evidence="10">03-8</strain>
    </source>
</reference>
<feature type="transmembrane region" description="Helical" evidence="9">
    <location>
        <begin position="12"/>
        <end position="33"/>
    </location>
</feature>
<comment type="cofactor">
    <cofactor evidence="1 8">
        <name>heme</name>
        <dbReference type="ChEBI" id="CHEBI:30413"/>
    </cofactor>
</comment>
<evidence type="ECO:0000256" key="1">
    <source>
        <dbReference type="ARBA" id="ARBA00001971"/>
    </source>
</evidence>